<organism evidence="2 3">
    <name type="scientific">Klebsormidium nitens</name>
    <name type="common">Green alga</name>
    <name type="synonym">Ulothrix nitens</name>
    <dbReference type="NCBI Taxonomy" id="105231"/>
    <lineage>
        <taxon>Eukaryota</taxon>
        <taxon>Viridiplantae</taxon>
        <taxon>Streptophyta</taxon>
        <taxon>Klebsormidiophyceae</taxon>
        <taxon>Klebsormidiales</taxon>
        <taxon>Klebsormidiaceae</taxon>
        <taxon>Klebsormidium</taxon>
    </lineage>
</organism>
<name>A0A1Y1I6A2_KLENI</name>
<evidence type="ECO:0000313" key="2">
    <source>
        <dbReference type="EMBL" id="GAQ84671.1"/>
    </source>
</evidence>
<feature type="region of interest" description="Disordered" evidence="1">
    <location>
        <begin position="196"/>
        <end position="307"/>
    </location>
</feature>
<gene>
    <name evidence="2" type="ORF">KFL_002000070</name>
</gene>
<evidence type="ECO:0000256" key="1">
    <source>
        <dbReference type="SAM" id="MobiDB-lite"/>
    </source>
</evidence>
<feature type="compositionally biased region" description="Low complexity" evidence="1">
    <location>
        <begin position="45"/>
        <end position="57"/>
    </location>
</feature>
<reference evidence="2 3" key="1">
    <citation type="journal article" date="2014" name="Nat. Commun.">
        <title>Klebsormidium flaccidum genome reveals primary factors for plant terrestrial adaptation.</title>
        <authorList>
            <person name="Hori K."/>
            <person name="Maruyama F."/>
            <person name="Fujisawa T."/>
            <person name="Togashi T."/>
            <person name="Yamamoto N."/>
            <person name="Seo M."/>
            <person name="Sato S."/>
            <person name="Yamada T."/>
            <person name="Mori H."/>
            <person name="Tajima N."/>
            <person name="Moriyama T."/>
            <person name="Ikeuchi M."/>
            <person name="Watanabe M."/>
            <person name="Wada H."/>
            <person name="Kobayashi K."/>
            <person name="Saito M."/>
            <person name="Masuda T."/>
            <person name="Sasaki-Sekimoto Y."/>
            <person name="Mashiguchi K."/>
            <person name="Awai K."/>
            <person name="Shimojima M."/>
            <person name="Masuda S."/>
            <person name="Iwai M."/>
            <person name="Nobusawa T."/>
            <person name="Narise T."/>
            <person name="Kondo S."/>
            <person name="Saito H."/>
            <person name="Sato R."/>
            <person name="Murakawa M."/>
            <person name="Ihara Y."/>
            <person name="Oshima-Yamada Y."/>
            <person name="Ohtaka K."/>
            <person name="Satoh M."/>
            <person name="Sonobe K."/>
            <person name="Ishii M."/>
            <person name="Ohtani R."/>
            <person name="Kanamori-Sato M."/>
            <person name="Honoki R."/>
            <person name="Miyazaki D."/>
            <person name="Mochizuki H."/>
            <person name="Umetsu J."/>
            <person name="Higashi K."/>
            <person name="Shibata D."/>
            <person name="Kamiya Y."/>
            <person name="Sato N."/>
            <person name="Nakamura Y."/>
            <person name="Tabata S."/>
            <person name="Ida S."/>
            <person name="Kurokawa K."/>
            <person name="Ohta H."/>
        </authorList>
    </citation>
    <scope>NUCLEOTIDE SEQUENCE [LARGE SCALE GENOMIC DNA]</scope>
    <source>
        <strain evidence="2 3">NIES-2285</strain>
    </source>
</reference>
<dbReference type="EMBL" id="DF237149">
    <property type="protein sequence ID" value="GAQ84671.1"/>
    <property type="molecule type" value="Genomic_DNA"/>
</dbReference>
<feature type="region of interest" description="Disordered" evidence="1">
    <location>
        <begin position="1"/>
        <end position="114"/>
    </location>
</feature>
<dbReference type="Proteomes" id="UP000054558">
    <property type="component" value="Unassembled WGS sequence"/>
</dbReference>
<feature type="region of interest" description="Disordered" evidence="1">
    <location>
        <begin position="137"/>
        <end position="169"/>
    </location>
</feature>
<sequence>MKQDESSASAGWARPPPAMGDTTVAHQTLSDAQRSCSDAQRDVSNDLSAGSDSGDSGVRPEDADEIFDEFWSLPPEQVGTQLKTLEEAERSRRGSRASSFRYESDQEAPGKRDRGIVRLASDVVKKLKEAEEELAKEIDEEAERDAIQTEVSEVAERAAESGDPPGEIVREMESRWGGEMTEEERKALERLTQYQDWPGGINWGVPGGRVDQVRESHNPGLPGDQSPGYDNPGGQGTETKVVAVPPGEVDEDGSKEPVEAQPSPTSPLGFDFDAEAGESSAGTDTWSPTIGWDSPVSAVSGGDQGTLKRVDSWYEKSVTGKAKDVMESIVKGWWMQFPEWPGLAS</sequence>
<feature type="compositionally biased region" description="Basic and acidic residues" evidence="1">
    <location>
        <begin position="102"/>
        <end position="114"/>
    </location>
</feature>
<accession>A0A1Y1I6A2</accession>
<proteinExistence type="predicted"/>
<evidence type="ECO:0000313" key="3">
    <source>
        <dbReference type="Proteomes" id="UP000054558"/>
    </source>
</evidence>
<keyword evidence="3" id="KW-1185">Reference proteome</keyword>
<feature type="compositionally biased region" description="Polar residues" evidence="1">
    <location>
        <begin position="24"/>
        <end position="38"/>
    </location>
</feature>
<dbReference type="AlphaFoldDB" id="A0A1Y1I6A2"/>
<protein>
    <submittedName>
        <fullName evidence="2">Uncharacterized protein</fullName>
    </submittedName>
</protein>